<evidence type="ECO:0000256" key="1">
    <source>
        <dbReference type="SAM" id="Coils"/>
    </source>
</evidence>
<dbReference type="Ensembl" id="ENSTGUT00000043317.1">
    <property type="protein sequence ID" value="ENSTGUP00000038623.1"/>
    <property type="gene ID" value="ENSTGUG00000025128.1"/>
</dbReference>
<evidence type="ECO:0000259" key="3">
    <source>
        <dbReference type="Pfam" id="PF05622"/>
    </source>
</evidence>
<dbReference type="GO" id="GO:0031122">
    <property type="term" value="P:cytoplasmic microtubule organization"/>
    <property type="evidence" value="ECO:0007669"/>
    <property type="project" value="InterPro"/>
</dbReference>
<accession>A0A674HW20</accession>
<feature type="region of interest" description="Disordered" evidence="2">
    <location>
        <begin position="1"/>
        <end position="30"/>
    </location>
</feature>
<feature type="compositionally biased region" description="Pro residues" evidence="2">
    <location>
        <begin position="21"/>
        <end position="30"/>
    </location>
</feature>
<dbReference type="AlphaFoldDB" id="A0A674HW20"/>
<proteinExistence type="predicted"/>
<evidence type="ECO:0000313" key="5">
    <source>
        <dbReference type="Proteomes" id="UP000007754"/>
    </source>
</evidence>
<feature type="coiled-coil region" evidence="1">
    <location>
        <begin position="33"/>
        <end position="67"/>
    </location>
</feature>
<evidence type="ECO:0000256" key="2">
    <source>
        <dbReference type="SAM" id="MobiDB-lite"/>
    </source>
</evidence>
<dbReference type="GeneTree" id="ENSGT00960000190457"/>
<feature type="domain" description="Hook C-terminal" evidence="3">
    <location>
        <begin position="30"/>
        <end position="75"/>
    </location>
</feature>
<dbReference type="OMA" id="ENDWERS"/>
<dbReference type="InParanoid" id="A0A674HW20"/>
<sequence length="146" mass="15950">EGEEEEEEEEELELSRAASPGDPPGTPPLAPVLQLLRSQLQEKDALIRHLENDWERSQAQREREERLLVTAWYNMVSVGTMETPGERPGPRFHPAAVSPQGLALRQHEGGTAARGGPGGARSFLAQQRLATAARRARAPRGRAASS</sequence>
<keyword evidence="5" id="KW-1185">Reference proteome</keyword>
<reference evidence="4" key="2">
    <citation type="submission" date="2025-09" db="UniProtKB">
        <authorList>
            <consortium name="Ensembl"/>
        </authorList>
    </citation>
    <scope>IDENTIFICATION</scope>
</reference>
<dbReference type="InterPro" id="IPR008636">
    <property type="entry name" value="Hook_C"/>
</dbReference>
<dbReference type="Pfam" id="PF05622">
    <property type="entry name" value="HOOK"/>
    <property type="match status" value="1"/>
</dbReference>
<feature type="compositionally biased region" description="Acidic residues" evidence="2">
    <location>
        <begin position="1"/>
        <end position="12"/>
    </location>
</feature>
<dbReference type="Proteomes" id="UP000007754">
    <property type="component" value="Unplaced"/>
</dbReference>
<organism evidence="4 5">
    <name type="scientific">Taeniopygia guttata</name>
    <name type="common">Zebra finch</name>
    <name type="synonym">Poephila guttata</name>
    <dbReference type="NCBI Taxonomy" id="59729"/>
    <lineage>
        <taxon>Eukaryota</taxon>
        <taxon>Metazoa</taxon>
        <taxon>Chordata</taxon>
        <taxon>Craniata</taxon>
        <taxon>Vertebrata</taxon>
        <taxon>Euteleostomi</taxon>
        <taxon>Archelosauria</taxon>
        <taxon>Archosauria</taxon>
        <taxon>Dinosauria</taxon>
        <taxon>Saurischia</taxon>
        <taxon>Theropoda</taxon>
        <taxon>Coelurosauria</taxon>
        <taxon>Aves</taxon>
        <taxon>Neognathae</taxon>
        <taxon>Neoaves</taxon>
        <taxon>Telluraves</taxon>
        <taxon>Australaves</taxon>
        <taxon>Passeriformes</taxon>
        <taxon>Passeroidea</taxon>
        <taxon>Estrildidae</taxon>
        <taxon>Estrildinae</taxon>
        <taxon>Taeniopygia</taxon>
    </lineage>
</organism>
<dbReference type="GO" id="GO:0008017">
    <property type="term" value="F:microtubule binding"/>
    <property type="evidence" value="ECO:0007669"/>
    <property type="project" value="InterPro"/>
</dbReference>
<keyword evidence="1" id="KW-0175">Coiled coil</keyword>
<reference evidence="4" key="1">
    <citation type="submission" date="2025-08" db="UniProtKB">
        <authorList>
            <consortium name="Ensembl"/>
        </authorList>
    </citation>
    <scope>IDENTIFICATION</scope>
</reference>
<name>A0A674HW20_TAEGU</name>
<evidence type="ECO:0000313" key="4">
    <source>
        <dbReference type="Ensembl" id="ENSTGUP00000038623.1"/>
    </source>
</evidence>
<protein>
    <recommendedName>
        <fullName evidence="3">Hook C-terminal domain-containing protein</fullName>
    </recommendedName>
</protein>